<name>A0A502ECW2_9MYCO</name>
<gene>
    <name evidence="2" type="ORF">EAH80_12010</name>
</gene>
<dbReference type="AlphaFoldDB" id="A0A502ECW2"/>
<dbReference type="PANTHER" id="PTHR43630">
    <property type="entry name" value="POLY-BETA-1,6-N-ACETYL-D-GLUCOSAMINE SYNTHASE"/>
    <property type="match status" value="1"/>
</dbReference>
<comment type="caution">
    <text evidence="2">The sequence shown here is derived from an EMBL/GenBank/DDBJ whole genome shotgun (WGS) entry which is preliminary data.</text>
</comment>
<dbReference type="Proteomes" id="UP000320095">
    <property type="component" value="Unassembled WGS sequence"/>
</dbReference>
<dbReference type="Pfam" id="PF00535">
    <property type="entry name" value="Glycos_transf_2"/>
    <property type="match status" value="1"/>
</dbReference>
<dbReference type="SUPFAM" id="SSF53448">
    <property type="entry name" value="Nucleotide-diphospho-sugar transferases"/>
    <property type="match status" value="1"/>
</dbReference>
<evidence type="ECO:0000313" key="2">
    <source>
        <dbReference type="EMBL" id="TPG34300.1"/>
    </source>
</evidence>
<dbReference type="EMBL" id="RCZG01000004">
    <property type="protein sequence ID" value="TPG34300.1"/>
    <property type="molecule type" value="Genomic_DNA"/>
</dbReference>
<protein>
    <submittedName>
        <fullName evidence="2">Glycosyltransferase</fullName>
    </submittedName>
</protein>
<sequence>MIVRNEAHIVREVLDTVAPYITYWVIVDTGSDDGTPDVVRNHLDRLGIPGEIHERRWQNFGHNRSEAMTLARGHGDYIWVIDADDLVVGPLDFSHLDADVYEVRYGPGTGFTYWRRQLFRDQMPWRYEGVVHEYAECDEPFVSERLEGAYYIDSRRLGGRSLDPEKYARDRDLLLAEVERNPDDSRSVFYLAQSYYDLGDYENARDWYARRADMGGWDEEVYCAMFRLGEAMSQIGAPWQETQDAYLRAWEFRPTRAEPLHAIAYSYRVDQRYQLGHLFAERAASIPFPVEDTLFVGADVYAFRAVDEQAVCASWIGRHAEALTLCRRLLAARDLSEDDRARIATNRDISVPAMIDAASSYPERLARSLTAGPRDSEVTVSLVAGPDRRAVEQTLNSFLNSCNDVTSVGRLIVVDAGLSAEARATLLEAYRFLEFTPSPAATDRVAHLGQIRKEIASRFWLHVGEGWRFFAPEDLIGRLTGVLEAEREVFQVAVNVDDATTLSGVCAPESSVRRAAKAGRYVLTNSVANGPAMYETTRLDRAATPPVGRARHTVAAGLRNASLDEVLCILGA</sequence>
<feature type="domain" description="Glycosyltransferase 2-like" evidence="1">
    <location>
        <begin position="1"/>
        <end position="87"/>
    </location>
</feature>
<organism evidence="2 3">
    <name type="scientific">Mycolicibacterium hodleri</name>
    <dbReference type="NCBI Taxonomy" id="49897"/>
    <lineage>
        <taxon>Bacteria</taxon>
        <taxon>Bacillati</taxon>
        <taxon>Actinomycetota</taxon>
        <taxon>Actinomycetes</taxon>
        <taxon>Mycobacteriales</taxon>
        <taxon>Mycobacteriaceae</taxon>
        <taxon>Mycolicibacterium</taxon>
    </lineage>
</organism>
<dbReference type="PANTHER" id="PTHR43630:SF2">
    <property type="entry name" value="GLYCOSYLTRANSFERASE"/>
    <property type="match status" value="1"/>
</dbReference>
<reference evidence="2 3" key="1">
    <citation type="journal article" date="2019" name="Environ. Microbiol.">
        <title>Species interactions and distinct microbial communities in high Arctic permafrost affected cryosols are associated with the CH4 and CO2 gas fluxes.</title>
        <authorList>
            <person name="Altshuler I."/>
            <person name="Hamel J."/>
            <person name="Turney S."/>
            <person name="Magnuson E."/>
            <person name="Levesque R."/>
            <person name="Greer C."/>
            <person name="Whyte L.G."/>
        </authorList>
    </citation>
    <scope>NUCLEOTIDE SEQUENCE [LARGE SCALE GENOMIC DNA]</scope>
    <source>
        <strain evidence="2 3">S5.20</strain>
    </source>
</reference>
<dbReference type="InterPro" id="IPR001173">
    <property type="entry name" value="Glyco_trans_2-like"/>
</dbReference>
<dbReference type="Gene3D" id="3.90.550.10">
    <property type="entry name" value="Spore Coat Polysaccharide Biosynthesis Protein SpsA, Chain A"/>
    <property type="match status" value="1"/>
</dbReference>
<dbReference type="OrthoDB" id="9815923at2"/>
<evidence type="ECO:0000259" key="1">
    <source>
        <dbReference type="Pfam" id="PF00535"/>
    </source>
</evidence>
<keyword evidence="3" id="KW-1185">Reference proteome</keyword>
<accession>A0A502ECW2</accession>
<dbReference type="InterPro" id="IPR029044">
    <property type="entry name" value="Nucleotide-diphossugar_trans"/>
</dbReference>
<dbReference type="GO" id="GO:0016740">
    <property type="term" value="F:transferase activity"/>
    <property type="evidence" value="ECO:0007669"/>
    <property type="project" value="UniProtKB-KW"/>
</dbReference>
<keyword evidence="2" id="KW-0808">Transferase</keyword>
<evidence type="ECO:0000313" key="3">
    <source>
        <dbReference type="Proteomes" id="UP000320095"/>
    </source>
</evidence>
<proteinExistence type="predicted"/>
<dbReference type="SUPFAM" id="SSF48452">
    <property type="entry name" value="TPR-like"/>
    <property type="match status" value="1"/>
</dbReference>
<dbReference type="InterPro" id="IPR011990">
    <property type="entry name" value="TPR-like_helical_dom_sf"/>
</dbReference>
<dbReference type="Gene3D" id="1.25.40.10">
    <property type="entry name" value="Tetratricopeptide repeat domain"/>
    <property type="match status" value="1"/>
</dbReference>